<dbReference type="EMBL" id="JAOQAZ010000008">
    <property type="protein sequence ID" value="KAJ4264485.1"/>
    <property type="molecule type" value="Genomic_DNA"/>
</dbReference>
<dbReference type="OrthoDB" id="4743586at2759"/>
<comment type="caution">
    <text evidence="2">The sequence shown here is derived from an EMBL/GenBank/DDBJ whole genome shotgun (WGS) entry which is preliminary data.</text>
</comment>
<accession>A0A9W8VID8</accession>
<protein>
    <submittedName>
        <fullName evidence="2">Uncharacterized protein</fullName>
    </submittedName>
</protein>
<evidence type="ECO:0000313" key="3">
    <source>
        <dbReference type="Proteomes" id="UP001152049"/>
    </source>
</evidence>
<name>A0A9W8VID8_9HYPO</name>
<organism evidence="2 3">
    <name type="scientific">Fusarium torreyae</name>
    <dbReference type="NCBI Taxonomy" id="1237075"/>
    <lineage>
        <taxon>Eukaryota</taxon>
        <taxon>Fungi</taxon>
        <taxon>Dikarya</taxon>
        <taxon>Ascomycota</taxon>
        <taxon>Pezizomycotina</taxon>
        <taxon>Sordariomycetes</taxon>
        <taxon>Hypocreomycetidae</taxon>
        <taxon>Hypocreales</taxon>
        <taxon>Nectriaceae</taxon>
        <taxon>Fusarium</taxon>
    </lineage>
</organism>
<evidence type="ECO:0000313" key="2">
    <source>
        <dbReference type="EMBL" id="KAJ4264485.1"/>
    </source>
</evidence>
<evidence type="ECO:0000256" key="1">
    <source>
        <dbReference type="SAM" id="MobiDB-lite"/>
    </source>
</evidence>
<keyword evidence="3" id="KW-1185">Reference proteome</keyword>
<dbReference type="Proteomes" id="UP001152049">
    <property type="component" value="Unassembled WGS sequence"/>
</dbReference>
<feature type="region of interest" description="Disordered" evidence="1">
    <location>
        <begin position="1"/>
        <end position="20"/>
    </location>
</feature>
<reference evidence="2" key="1">
    <citation type="submission" date="2022-09" db="EMBL/GenBank/DDBJ databases">
        <title>Fusarium specimens isolated from Avocado Roots.</title>
        <authorList>
            <person name="Stajich J."/>
            <person name="Roper C."/>
            <person name="Heimlech-Rivalta G."/>
        </authorList>
    </citation>
    <scope>NUCLEOTIDE SEQUENCE</scope>
    <source>
        <strain evidence="2">CF00136</strain>
    </source>
</reference>
<sequence length="144" mass="16483">MDWEEGQMLGEPDKHKKAPVSISQEFLTPGQCDDNRSSTSRGHQICHQRLPGSAAGFGAYDKFRHWQAHGRAINREWVTPSRMRDSLSELFLTFEDESDDFTNTPKVELVKKDTTTFAKEKENAESWKTLYEKLNKLESSATTT</sequence>
<proteinExistence type="predicted"/>
<gene>
    <name evidence="2" type="ORF">NW762_005685</name>
</gene>
<dbReference type="AlphaFoldDB" id="A0A9W8VID8"/>